<keyword evidence="1" id="KW-0732">Signal</keyword>
<name>A0A1M6G8M1_9RHOB</name>
<dbReference type="InterPro" id="IPR032609">
    <property type="entry name" value="DUF4893"/>
</dbReference>
<accession>A0A1M6G8M1</accession>
<evidence type="ECO:0000313" key="2">
    <source>
        <dbReference type="EMBL" id="SHJ06268.1"/>
    </source>
</evidence>
<organism evidence="2 3">
    <name type="scientific">Palleronia salina</name>
    <dbReference type="NCBI Taxonomy" id="313368"/>
    <lineage>
        <taxon>Bacteria</taxon>
        <taxon>Pseudomonadati</taxon>
        <taxon>Pseudomonadota</taxon>
        <taxon>Alphaproteobacteria</taxon>
        <taxon>Rhodobacterales</taxon>
        <taxon>Roseobacteraceae</taxon>
        <taxon>Palleronia</taxon>
    </lineage>
</organism>
<dbReference type="EMBL" id="FQZA01000004">
    <property type="protein sequence ID" value="SHJ06268.1"/>
    <property type="molecule type" value="Genomic_DNA"/>
</dbReference>
<evidence type="ECO:0008006" key="4">
    <source>
        <dbReference type="Google" id="ProtNLM"/>
    </source>
</evidence>
<keyword evidence="3" id="KW-1185">Reference proteome</keyword>
<dbReference type="STRING" id="313368.SAMN04488012_104242"/>
<dbReference type="RefSeq" id="WP_073128311.1">
    <property type="nucleotide sequence ID" value="NZ_FQZA01000004.1"/>
</dbReference>
<dbReference type="Pfam" id="PF16233">
    <property type="entry name" value="DUF4893"/>
    <property type="match status" value="1"/>
</dbReference>
<reference evidence="2 3" key="1">
    <citation type="submission" date="2016-11" db="EMBL/GenBank/DDBJ databases">
        <authorList>
            <person name="Jaros S."/>
            <person name="Januszkiewicz K."/>
            <person name="Wedrychowicz H."/>
        </authorList>
    </citation>
    <scope>NUCLEOTIDE SEQUENCE [LARGE SCALE GENOMIC DNA]</scope>
    <source>
        <strain evidence="2 3">DSM 26892</strain>
    </source>
</reference>
<dbReference type="Proteomes" id="UP000184040">
    <property type="component" value="Unassembled WGS sequence"/>
</dbReference>
<sequence length="193" mass="20634">MLRASLLAASLLASSPAWAAPQIRAADADRLARFDEAAGRALLVALAEGDAADIDVLTRALAGRPLAPAPNGDWNCRTIKLGGLSGLVAYTDFRCRITQVGPTEWRFEKLTGSQRTVGTISMIDGRLIYLGAGHTGEAPATDYAGLPETQTAVEPNQTIPQVAVFEQTSGTSARLMFPYPLLESEFDLLYLTR</sequence>
<evidence type="ECO:0000313" key="3">
    <source>
        <dbReference type="Proteomes" id="UP000184040"/>
    </source>
</evidence>
<protein>
    <recommendedName>
        <fullName evidence="4">DUF4893 domain-containing protein</fullName>
    </recommendedName>
</protein>
<dbReference type="AlphaFoldDB" id="A0A1M6G8M1"/>
<proteinExistence type="predicted"/>
<feature type="signal peptide" evidence="1">
    <location>
        <begin position="1"/>
        <end position="19"/>
    </location>
</feature>
<gene>
    <name evidence="2" type="ORF">SAMN04488012_104242</name>
</gene>
<evidence type="ECO:0000256" key="1">
    <source>
        <dbReference type="SAM" id="SignalP"/>
    </source>
</evidence>
<feature type="chain" id="PRO_5013019876" description="DUF4893 domain-containing protein" evidence="1">
    <location>
        <begin position="20"/>
        <end position="193"/>
    </location>
</feature>